<feature type="non-terminal residue" evidence="2">
    <location>
        <position position="1"/>
    </location>
</feature>
<proteinExistence type="evidence at transcript level"/>
<name>A0A1E1XP15_AMBSC</name>
<dbReference type="GO" id="GO:0003824">
    <property type="term" value="F:catalytic activity"/>
    <property type="evidence" value="ECO:0007669"/>
    <property type="project" value="InterPro"/>
</dbReference>
<reference evidence="2" key="2">
    <citation type="journal article" date="2017" name="Front. Cell. Infect. Microbiol.">
        <title>Analysis of the Salivary Gland Transcriptome of Unfed and Partially Fed Amblyomma sculptum Ticks and Descriptive Proteome of the Saliva.</title>
        <authorList>
            <person name="Esteves E."/>
            <person name="Maruyama S.R."/>
            <person name="Kawahara R."/>
            <person name="Fujita A."/>
            <person name="Martins L.A."/>
            <person name="Righi A.A."/>
            <person name="Costa F.B."/>
            <person name="Palmisano G."/>
            <person name="Labruna M.B."/>
            <person name="Sa-Nunes A."/>
            <person name="Ribeiro J.M.C."/>
            <person name="Fogaca A.C."/>
        </authorList>
    </citation>
    <scope>NUCLEOTIDE SEQUENCE</scope>
</reference>
<dbReference type="AlphaFoldDB" id="A0A1E1XP15"/>
<dbReference type="Pfam" id="PF14529">
    <property type="entry name" value="Exo_endo_phos_2"/>
    <property type="match status" value="1"/>
</dbReference>
<dbReference type="EMBL" id="GFAA01002723">
    <property type="protein sequence ID" value="JAU00712.1"/>
    <property type="molecule type" value="mRNA"/>
</dbReference>
<dbReference type="PANTHER" id="PTHR33273">
    <property type="entry name" value="DOMAIN-CONTAINING PROTEIN, PUTATIVE-RELATED"/>
    <property type="match status" value="1"/>
</dbReference>
<protein>
    <submittedName>
        <fullName evidence="2">Putative tick transposon</fullName>
    </submittedName>
</protein>
<sequence length="254" mass="28960">TATDHPIEQENIDCHLIELLPKTRRSCSLFILKTYSAPKSSGAPLLAVIRKALKISSKNPLLILGDFNARHISWGYKHNCRKGSQLWTLMQNEGLTLVNDTQQHTRIGNSVQLNTTPDLTITKNIAQCQWVNTQISLGSDHYIIETTFVLKSITPSVKRQLTITDWDKFRNLRKESPAEIEHLSTWVNTLTKDVGSATSQVPSHRETDIVDSRLLHMWEAHSSMQKRWLKNKHNRPLKLRIAALVKKIETHAAH</sequence>
<reference evidence="2" key="1">
    <citation type="submission" date="2016-09" db="EMBL/GenBank/DDBJ databases">
        <authorList>
            <person name="Capua I."/>
            <person name="De Benedictis P."/>
            <person name="Joannis T."/>
            <person name="Lombin L.H."/>
            <person name="Cattoli G."/>
        </authorList>
    </citation>
    <scope>NUCLEOTIDE SEQUENCE</scope>
</reference>
<dbReference type="PANTHER" id="PTHR33273:SF4">
    <property type="entry name" value="ENDONUCLEASE_EXONUCLEASE_PHOSPHATASE DOMAIN-CONTAINING PROTEIN"/>
    <property type="match status" value="1"/>
</dbReference>
<evidence type="ECO:0000259" key="1">
    <source>
        <dbReference type="Pfam" id="PF14529"/>
    </source>
</evidence>
<organism evidence="2">
    <name type="scientific">Amblyomma sculptum</name>
    <name type="common">Tick</name>
    <dbReference type="NCBI Taxonomy" id="1581419"/>
    <lineage>
        <taxon>Eukaryota</taxon>
        <taxon>Metazoa</taxon>
        <taxon>Ecdysozoa</taxon>
        <taxon>Arthropoda</taxon>
        <taxon>Chelicerata</taxon>
        <taxon>Arachnida</taxon>
        <taxon>Acari</taxon>
        <taxon>Parasitiformes</taxon>
        <taxon>Ixodida</taxon>
        <taxon>Ixodoidea</taxon>
        <taxon>Ixodidae</taxon>
        <taxon>Amblyomminae</taxon>
        <taxon>Amblyomma</taxon>
    </lineage>
</organism>
<dbReference type="InterPro" id="IPR036691">
    <property type="entry name" value="Endo/exonu/phosph_ase_sf"/>
</dbReference>
<dbReference type="InterPro" id="IPR005135">
    <property type="entry name" value="Endo/exonuclease/phosphatase"/>
</dbReference>
<accession>A0A1E1XP15</accession>
<dbReference type="Gene3D" id="3.60.10.10">
    <property type="entry name" value="Endonuclease/exonuclease/phosphatase"/>
    <property type="match status" value="1"/>
</dbReference>
<evidence type="ECO:0000313" key="2">
    <source>
        <dbReference type="EMBL" id="JAU00712.1"/>
    </source>
</evidence>
<dbReference type="SUPFAM" id="SSF56219">
    <property type="entry name" value="DNase I-like"/>
    <property type="match status" value="1"/>
</dbReference>
<feature type="domain" description="Endonuclease/exonuclease/phosphatase" evidence="1">
    <location>
        <begin position="30"/>
        <end position="144"/>
    </location>
</feature>
<feature type="non-terminal residue" evidence="2">
    <location>
        <position position="254"/>
    </location>
</feature>